<dbReference type="OMA" id="KTHVDEC"/>
<dbReference type="SMART" id="SM00389">
    <property type="entry name" value="HOX"/>
    <property type="match status" value="1"/>
</dbReference>
<dbReference type="Pfam" id="PF00046">
    <property type="entry name" value="Homeodomain"/>
    <property type="match status" value="1"/>
</dbReference>
<evidence type="ECO:0000256" key="2">
    <source>
        <dbReference type="ARBA" id="ARBA00004123"/>
    </source>
</evidence>
<comment type="similarity">
    <text evidence="3">Belongs to the Abd-B homeobox family.</text>
</comment>
<keyword evidence="15" id="KW-1185">Reference proteome</keyword>
<feature type="compositionally biased region" description="Low complexity" evidence="12">
    <location>
        <begin position="140"/>
        <end position="154"/>
    </location>
</feature>
<dbReference type="CDD" id="cd00086">
    <property type="entry name" value="homeodomain"/>
    <property type="match status" value="1"/>
</dbReference>
<keyword evidence="6 10" id="KW-0238">DNA-binding</keyword>
<reference evidence="14" key="2">
    <citation type="submission" date="2025-09" db="UniProtKB">
        <authorList>
            <consortium name="Ensembl"/>
        </authorList>
    </citation>
    <scope>IDENTIFICATION</scope>
</reference>
<dbReference type="GO" id="GO:0000981">
    <property type="term" value="F:DNA-binding transcription factor activity, RNA polymerase II-specific"/>
    <property type="evidence" value="ECO:0007669"/>
    <property type="project" value="InterPro"/>
</dbReference>
<organism evidence="14 15">
    <name type="scientific">Gadus morhua</name>
    <name type="common">Atlantic cod</name>
    <dbReference type="NCBI Taxonomy" id="8049"/>
    <lineage>
        <taxon>Eukaryota</taxon>
        <taxon>Metazoa</taxon>
        <taxon>Chordata</taxon>
        <taxon>Craniata</taxon>
        <taxon>Vertebrata</taxon>
        <taxon>Euteleostomi</taxon>
        <taxon>Actinopterygii</taxon>
        <taxon>Neopterygii</taxon>
        <taxon>Teleostei</taxon>
        <taxon>Neoteleostei</taxon>
        <taxon>Acanthomorphata</taxon>
        <taxon>Zeiogadaria</taxon>
        <taxon>Gadariae</taxon>
        <taxon>Gadiformes</taxon>
        <taxon>Gadoidei</taxon>
        <taxon>Gadidae</taxon>
        <taxon>Gadus</taxon>
    </lineage>
</organism>
<evidence type="ECO:0000256" key="11">
    <source>
        <dbReference type="RuleBase" id="RU000682"/>
    </source>
</evidence>
<dbReference type="OrthoDB" id="6159439at2759"/>
<keyword evidence="4" id="KW-0217">Developmental protein</keyword>
<dbReference type="Gene3D" id="1.10.10.60">
    <property type="entry name" value="Homeodomain-like"/>
    <property type="match status" value="1"/>
</dbReference>
<feature type="region of interest" description="Disordered" evidence="12">
    <location>
        <begin position="60"/>
        <end position="80"/>
    </location>
</feature>
<dbReference type="GO" id="GO:1990837">
    <property type="term" value="F:sequence-specific double-stranded DNA binding"/>
    <property type="evidence" value="ECO:0007669"/>
    <property type="project" value="TreeGrafter"/>
</dbReference>
<dbReference type="InterPro" id="IPR020479">
    <property type="entry name" value="HD_metazoa"/>
</dbReference>
<dbReference type="Ensembl" id="ENSGMOT00000065584.1">
    <property type="protein sequence ID" value="ENSGMOP00000051009.1"/>
    <property type="gene ID" value="ENSGMOG00000024373.1"/>
</dbReference>
<dbReference type="Proteomes" id="UP000694546">
    <property type="component" value="Chromosome 20"/>
</dbReference>
<dbReference type="GeneTree" id="ENSGT00940000159938"/>
<dbReference type="PANTHER" id="PTHR46440">
    <property type="entry name" value="HOMEOBOX PROTEIN HOX-D12-RELATED"/>
    <property type="match status" value="1"/>
</dbReference>
<dbReference type="PROSITE" id="PS00027">
    <property type="entry name" value="HOMEOBOX_1"/>
    <property type="match status" value="1"/>
</dbReference>
<comment type="function">
    <text evidence="1">Sequence-specific transcription factor which is part of a developmental regulatory system that provides cells with specific positional identities on the anterior-posterior axis.</text>
</comment>
<keyword evidence="7 10" id="KW-0371">Homeobox</keyword>
<proteinExistence type="inferred from homology"/>
<gene>
    <name evidence="14" type="primary">HOXD12</name>
    <name evidence="14" type="synonym">hoxd12a</name>
</gene>
<keyword evidence="5" id="KW-0805">Transcription regulation</keyword>
<evidence type="ECO:0000256" key="8">
    <source>
        <dbReference type="ARBA" id="ARBA00023163"/>
    </source>
</evidence>
<evidence type="ECO:0000256" key="1">
    <source>
        <dbReference type="ARBA" id="ARBA00003263"/>
    </source>
</evidence>
<feature type="region of interest" description="Disordered" evidence="12">
    <location>
        <begin position="92"/>
        <end position="112"/>
    </location>
</feature>
<evidence type="ECO:0000256" key="10">
    <source>
        <dbReference type="PROSITE-ProRule" id="PRU00108"/>
    </source>
</evidence>
<feature type="DNA-binding region" description="Homeobox" evidence="10">
    <location>
        <begin position="199"/>
        <end position="258"/>
    </location>
</feature>
<sequence>MEMCERNHPLNAGYVGSLLNFPPPESLYFSNFQRGNGAHIPALHPLPYNRRDVCTLPWTSSSSCTPPPQGHHHHHRGFGGYSPPFLSGPVSLNPGLSASSPAKGPADEPNRYCFQDSTHKALEESGKQSHLFVEDHHGIPSARRSSSRYEYSDPSDGRPAASITSLDPNSVNAASVHGRSQNSVHQSSSASWCSSQTRTRKKRKPYTKPQLAELENEFMMNEFINRQKRKELSHRLDLSDQQVKIWFQNRRMKKKRLMMREQAFSY</sequence>
<evidence type="ECO:0000256" key="3">
    <source>
        <dbReference type="ARBA" id="ARBA00006317"/>
    </source>
</evidence>
<dbReference type="AlphaFoldDB" id="A0A8C5FP25"/>
<keyword evidence="9 10" id="KW-0539">Nucleus</keyword>
<accession>A0A8C5FP25</accession>
<evidence type="ECO:0000259" key="13">
    <source>
        <dbReference type="PROSITE" id="PS50071"/>
    </source>
</evidence>
<evidence type="ECO:0000256" key="12">
    <source>
        <dbReference type="SAM" id="MobiDB-lite"/>
    </source>
</evidence>
<dbReference type="GO" id="GO:0005634">
    <property type="term" value="C:nucleus"/>
    <property type="evidence" value="ECO:0007669"/>
    <property type="project" value="UniProtKB-SubCell"/>
</dbReference>
<keyword evidence="8" id="KW-0804">Transcription</keyword>
<evidence type="ECO:0000256" key="4">
    <source>
        <dbReference type="ARBA" id="ARBA00022473"/>
    </source>
</evidence>
<evidence type="ECO:0000256" key="7">
    <source>
        <dbReference type="ARBA" id="ARBA00023155"/>
    </source>
</evidence>
<protein>
    <submittedName>
        <fullName evidence="14">Homeobox D12a</fullName>
    </submittedName>
</protein>
<dbReference type="InterPro" id="IPR001356">
    <property type="entry name" value="HD"/>
</dbReference>
<dbReference type="InterPro" id="IPR017970">
    <property type="entry name" value="Homeobox_CS"/>
</dbReference>
<name>A0A8C5FP25_GADMO</name>
<feature type="region of interest" description="Disordered" evidence="12">
    <location>
        <begin position="130"/>
        <end position="209"/>
    </location>
</feature>
<evidence type="ECO:0000313" key="15">
    <source>
        <dbReference type="Proteomes" id="UP000694546"/>
    </source>
</evidence>
<feature type="compositionally biased region" description="Low complexity" evidence="12">
    <location>
        <begin position="180"/>
        <end position="197"/>
    </location>
</feature>
<feature type="domain" description="Homeobox" evidence="13">
    <location>
        <begin position="197"/>
        <end position="257"/>
    </location>
</feature>
<dbReference type="PROSITE" id="PS50071">
    <property type="entry name" value="HOMEOBOX_2"/>
    <property type="match status" value="1"/>
</dbReference>
<dbReference type="PRINTS" id="PR00024">
    <property type="entry name" value="HOMEOBOX"/>
</dbReference>
<dbReference type="PANTHER" id="PTHR46440:SF1">
    <property type="entry name" value="HOMEOBOX PROTEIN HOX-D12"/>
    <property type="match status" value="1"/>
</dbReference>
<dbReference type="SUPFAM" id="SSF46689">
    <property type="entry name" value="Homeodomain-like"/>
    <property type="match status" value="1"/>
</dbReference>
<comment type="subcellular location">
    <subcellularLocation>
        <location evidence="2 10 11">Nucleus</location>
    </subcellularLocation>
</comment>
<evidence type="ECO:0000256" key="9">
    <source>
        <dbReference type="ARBA" id="ARBA00023242"/>
    </source>
</evidence>
<dbReference type="InterPro" id="IPR009057">
    <property type="entry name" value="Homeodomain-like_sf"/>
</dbReference>
<evidence type="ECO:0000256" key="5">
    <source>
        <dbReference type="ARBA" id="ARBA00023015"/>
    </source>
</evidence>
<reference evidence="14" key="1">
    <citation type="submission" date="2025-08" db="UniProtKB">
        <authorList>
            <consortium name="Ensembl"/>
        </authorList>
    </citation>
    <scope>IDENTIFICATION</scope>
</reference>
<feature type="compositionally biased region" description="Polar residues" evidence="12">
    <location>
        <begin position="162"/>
        <end position="173"/>
    </location>
</feature>
<evidence type="ECO:0000256" key="6">
    <source>
        <dbReference type="ARBA" id="ARBA00023125"/>
    </source>
</evidence>
<evidence type="ECO:0000313" key="14">
    <source>
        <dbReference type="Ensembl" id="ENSGMOP00000051009.1"/>
    </source>
</evidence>